<feature type="region of interest" description="Disordered" evidence="13">
    <location>
        <begin position="103"/>
        <end position="126"/>
    </location>
</feature>
<keyword evidence="15" id="KW-1185">Reference proteome</keyword>
<evidence type="ECO:0000256" key="8">
    <source>
        <dbReference type="ARBA" id="ARBA00023055"/>
    </source>
</evidence>
<evidence type="ECO:0000256" key="6">
    <source>
        <dbReference type="ARBA" id="ARBA00022824"/>
    </source>
</evidence>
<dbReference type="Proteomes" id="UP000504638">
    <property type="component" value="Unplaced"/>
</dbReference>
<dbReference type="EMBL" id="ML975185">
    <property type="protein sequence ID" value="KAF1808349.1"/>
    <property type="molecule type" value="Genomic_DNA"/>
</dbReference>
<evidence type="ECO:0000256" key="1">
    <source>
        <dbReference type="ARBA" id="ARBA00004406"/>
    </source>
</evidence>
<evidence type="ECO:0000313" key="14">
    <source>
        <dbReference type="EMBL" id="KAF1808349.1"/>
    </source>
</evidence>
<evidence type="ECO:0000256" key="12">
    <source>
        <dbReference type="ARBA" id="ARBA00024631"/>
    </source>
</evidence>
<name>A0A6G1FRP9_9PEZI</name>
<dbReference type="GO" id="GO:0061723">
    <property type="term" value="P:glycophagy"/>
    <property type="evidence" value="ECO:0007669"/>
    <property type="project" value="TreeGrafter"/>
</dbReference>
<dbReference type="GO" id="GO:0034045">
    <property type="term" value="C:phagophore assembly site membrane"/>
    <property type="evidence" value="ECO:0007669"/>
    <property type="project" value="UniProtKB-SubCell"/>
</dbReference>
<evidence type="ECO:0000313" key="16">
    <source>
        <dbReference type="RefSeq" id="XP_033529980.1"/>
    </source>
</evidence>
<feature type="region of interest" description="Disordered" evidence="13">
    <location>
        <begin position="538"/>
        <end position="636"/>
    </location>
</feature>
<dbReference type="GO" id="GO:0061709">
    <property type="term" value="P:reticulophagy"/>
    <property type="evidence" value="ECO:0007669"/>
    <property type="project" value="TreeGrafter"/>
</dbReference>
<reference evidence="16" key="2">
    <citation type="submission" date="2020-04" db="EMBL/GenBank/DDBJ databases">
        <authorList>
            <consortium name="NCBI Genome Project"/>
        </authorList>
    </citation>
    <scope>NUCLEOTIDE SEQUENCE</scope>
    <source>
        <strain evidence="16">CBS 781.70</strain>
    </source>
</reference>
<dbReference type="GO" id="GO:0032266">
    <property type="term" value="F:phosphatidylinositol-3-phosphate binding"/>
    <property type="evidence" value="ECO:0007669"/>
    <property type="project" value="TreeGrafter"/>
</dbReference>
<keyword evidence="9" id="KW-0472">Membrane</keyword>
<keyword evidence="6" id="KW-0256">Endoplasmic reticulum</keyword>
<dbReference type="PANTHER" id="PTHR13190:SF1">
    <property type="entry name" value="AUTOPHAGY-RELATED 2, ISOFORM A"/>
    <property type="match status" value="1"/>
</dbReference>
<evidence type="ECO:0000256" key="7">
    <source>
        <dbReference type="ARBA" id="ARBA00023006"/>
    </source>
</evidence>
<keyword evidence="8" id="KW-0445">Lipid transport</keyword>
<comment type="catalytic activity">
    <reaction evidence="11">
        <text>a 1,2-diacyl-sn-glycero-3-phosphoethanolamine(in) = a 1,2-diacyl-sn-glycero-3-phosphoethanolamine(out)</text>
        <dbReference type="Rhea" id="RHEA:38895"/>
        <dbReference type="ChEBI" id="CHEBI:64612"/>
    </reaction>
</comment>
<dbReference type="GO" id="GO:0000045">
    <property type="term" value="P:autophagosome assembly"/>
    <property type="evidence" value="ECO:0007669"/>
    <property type="project" value="TreeGrafter"/>
</dbReference>
<dbReference type="OrthoDB" id="18982at2759"/>
<sequence length="2126" mass="232766">MSFIPYSIQRRVLRYALSHIDVLDTDALDLDSLDIAWGRKNVVELRDVALRTQKLLSILHLPPNFELSKATVRLLRVSIPTDLHATPIRVEARGVELKITIKPAAQAGTGQPSPSKSSAHGEEEGLPTAQDLAKSFLAEEPADEKKELEAALESQSMHLSDSESEDDLAFGTGTGISLPIFLTSWLKGVGDRLELTVRDIDCFLDPGPLSNESFPAISIKDDYEACLRLHIDDIGIEGVTTGSSPTPQVKEPGPRRRVVLQNVIASLIADSRLFNTQTTSTVPSVASPSANRSVSGSATSGSLPGSEIRHRTSSPQTSRSAVRSPTASISGHSPTIRQNRSESLRDSIITQDADRFADADDDGHDPVSTRNVSSMPLPGDNGSPTILEREIDDVGIASVGDSFWEDDPELTQSVSFHDWRTRRQLQSRRSASDSGSSQSLPLRLANLVTSANTDAPLWSSRSLDHVAEGQGILLSQSEPLAAKSSLPSDEASSQGSGIHYHEPSLTKVPSSGNSSGSDMGELAESQLFTHEQAESMYMSAMSQAPPQVDSRHGVPGAWEASPPVSDSGQPTIADVSGAGPSQPPTQDSDERDCVTPRPRSPTSDGGANTTTSSFFAPPVHDDGVAESVQPVDENTEGLPKTVRDFLKVDELLVWIPSEEEVDPPVAGPSEDAPKHRPSEMTLPNTGIEGSFSQYASATAARRRPSINDPWQSTASIRADSRSEESGTAFEAKNPLGLEASTITSHLDTLTSRILSVLILKLLRQLDTGLSTSDSSDPSDASPSHTPAPLNFQVKDFILSFVEEMSESIDCDPDPDNYPSPNRRAILVVDMKNIDISIDDFLHPCKCRLDIGRFELGNTSYKILSFDDSASLRTSTRVLKEVQAKAISAWVHKKANTFDIGVSTLPVIFNLDMPLLDETLSAFGGLSGVLELSNSISSNSPTPIITPKKPKSQGVHFAPSTPTVSPPTSDAAAKIKLNARIAGFTFTLAGRSASVALRTTAIKLVFRETVFGAQIDAVRLTCANDFSGQNGPPVTVDIDNSRLEFRFAPEESDLTRLVSLITPSKDKYEDDDDILLEILLRQRKRGPVVRLTSSAVRINIVNPEGLDQMRSLNEEITKLSTVTKYLPEDDSPGPLILCLIKDIDLEMPVNARFGSARVKCKNAQVAHVVFPPLSAVEVGTISVFRGDDEEIIKPVLRFPASEDSAMIMARMVGGEMEPTVKIKLHNLCCEYNVSTVMAILGLDEEGTVEELTTELALSIATITMDSENVSTRQPSPEKLERKPLQLDILLRDCAVGLNPYDSTAKALFLCTNTRLHGALPIDHPIKAVLDIRKASLLLIDDVERLDEFVERPPRQPAMTFGESKHARDLQDQGYVSIGVISAAQAVIQVDEAADGAKAVEVDFKDELFVMETCADSTQTLIGMASGLKPKSPPISEEQKYRTQVVPMEDMMASFTGDAFVEKEELEEESRSPDEVDLTADDFFADMEFVGSFYHPNSDHASDRVDQYSLGERRPLGPRTSGRNINRVGAFQGTILAESTPERIDFEENHIISHPRIRRGRVKWDSINNKFLDPDESNRKCAPLKLRVRDVHFIWNLFDGYDWPKTRDVIGKVVQDIESKAEERRRKRRISAEPEDEESAVGDFLFNSIWIEVPPNREAADLRRHINRNIDDAASESESYAVSNSTTRTATRQNPAPRKRRKLRLERSQHHKITFELKGISVDLIVFPPGSGETQQSLVLQVHDLEIFDHVPSSTWKKFCTYMHDAGERETGRPMIQLQVLNVRPVPELAASELVIKVNVLPLRLHVDQDALEFITRFFEFKDDTKPHKGSATPSDDLFIQRMEINTVRLRLDYKPKKVDYTGLRSGHTTEFMNFFILDQADILLRRVILYGVSGLDRLHNMLNDIWVPDVKRNQLPKVLAGLAPVRPFVNVGGGVLDLVTIPLREYKKDGRIVRSIQKGAASFARTTTGELARLGAKVAFGTHDLLSGAEGLLSPTTVAGPSTPRGDSDWEVASYPPGSISPATDAQRAVSHYSNQPMGVFAGLRGAARSLERDLLTTRDAIVAVPAEVIESENPTGAVAAMARRAPTVILRPVIGASKAIGLTLLGASNALDKDSQRKMDEKYKRY</sequence>
<comment type="catalytic activity">
    <reaction evidence="12">
        <text>a 1,2-diacyl-sn-glycero-3-phosphocholine(in) = a 1,2-diacyl-sn-glycero-3-phosphocholine(out)</text>
        <dbReference type="Rhea" id="RHEA:38571"/>
        <dbReference type="ChEBI" id="CHEBI:57643"/>
    </reaction>
</comment>
<dbReference type="GO" id="GO:0000422">
    <property type="term" value="P:autophagy of mitochondrion"/>
    <property type="evidence" value="ECO:0007669"/>
    <property type="project" value="TreeGrafter"/>
</dbReference>
<comment type="similarity">
    <text evidence="3">Belongs to the ATG2 family.</text>
</comment>
<feature type="compositionally biased region" description="Polar residues" evidence="13">
    <location>
        <begin position="1674"/>
        <end position="1692"/>
    </location>
</feature>
<evidence type="ECO:0000256" key="4">
    <source>
        <dbReference type="ARBA" id="ARBA00018070"/>
    </source>
</evidence>
<feature type="compositionally biased region" description="Polar residues" evidence="13">
    <location>
        <begin position="485"/>
        <end position="496"/>
    </location>
</feature>
<reference evidence="14 16" key="1">
    <citation type="submission" date="2020-01" db="EMBL/GenBank/DDBJ databases">
        <authorList>
            <consortium name="DOE Joint Genome Institute"/>
            <person name="Haridas S."/>
            <person name="Albert R."/>
            <person name="Binder M."/>
            <person name="Bloem J."/>
            <person name="Labutti K."/>
            <person name="Salamov A."/>
            <person name="Andreopoulos B."/>
            <person name="Baker S.E."/>
            <person name="Barry K."/>
            <person name="Bills G."/>
            <person name="Bluhm B.H."/>
            <person name="Cannon C."/>
            <person name="Castanera R."/>
            <person name="Culley D.E."/>
            <person name="Daum C."/>
            <person name="Ezra D."/>
            <person name="Gonzalez J.B."/>
            <person name="Henrissat B."/>
            <person name="Kuo A."/>
            <person name="Liang C."/>
            <person name="Lipzen A."/>
            <person name="Lutzoni F."/>
            <person name="Magnuson J."/>
            <person name="Mondo S."/>
            <person name="Nolan M."/>
            <person name="Ohm R."/>
            <person name="Pangilinan J."/>
            <person name="Park H.-J."/>
            <person name="Ramirez L."/>
            <person name="Alfaro M."/>
            <person name="Sun H."/>
            <person name="Tritt A."/>
            <person name="Yoshinaga Y."/>
            <person name="Zwiers L.-H."/>
            <person name="Turgeon B.G."/>
            <person name="Goodwin S.B."/>
            <person name="Spatafora J.W."/>
            <person name="Crous P.W."/>
            <person name="Grigoriev I.V."/>
        </authorList>
    </citation>
    <scope>NUCLEOTIDE SEQUENCE</scope>
    <source>
        <strain evidence="14 16">CBS 781.70</strain>
    </source>
</reference>
<dbReference type="GO" id="GO:0034727">
    <property type="term" value="P:piecemeal microautophagy of the nucleus"/>
    <property type="evidence" value="ECO:0007669"/>
    <property type="project" value="TreeGrafter"/>
</dbReference>
<feature type="compositionally biased region" description="Low complexity" evidence="13">
    <location>
        <begin position="278"/>
        <end position="290"/>
    </location>
</feature>
<protein>
    <recommendedName>
        <fullName evidence="4">Autophagy-related protein 2</fullName>
    </recommendedName>
</protein>
<dbReference type="Pfam" id="PF13329">
    <property type="entry name" value="ATG2_CAD"/>
    <property type="match status" value="1"/>
</dbReference>
<dbReference type="PANTHER" id="PTHR13190">
    <property type="entry name" value="AUTOPHAGY-RELATED 2, ISOFORM A"/>
    <property type="match status" value="1"/>
</dbReference>
<feature type="region of interest" description="Disordered" evidence="13">
    <location>
        <begin position="769"/>
        <end position="788"/>
    </location>
</feature>
<evidence type="ECO:0000313" key="15">
    <source>
        <dbReference type="Proteomes" id="UP000504638"/>
    </source>
</evidence>
<feature type="region of interest" description="Disordered" evidence="13">
    <location>
        <begin position="659"/>
        <end position="687"/>
    </location>
</feature>
<evidence type="ECO:0000256" key="13">
    <source>
        <dbReference type="SAM" id="MobiDB-lite"/>
    </source>
</evidence>
<dbReference type="GeneID" id="54415080"/>
<evidence type="ECO:0000256" key="2">
    <source>
        <dbReference type="ARBA" id="ARBA00004623"/>
    </source>
</evidence>
<proteinExistence type="inferred from homology"/>
<feature type="region of interest" description="Disordered" evidence="13">
    <location>
        <begin position="480"/>
        <end position="520"/>
    </location>
</feature>
<dbReference type="GO" id="GO:0061908">
    <property type="term" value="C:phagophore"/>
    <property type="evidence" value="ECO:0007669"/>
    <property type="project" value="TreeGrafter"/>
</dbReference>
<feature type="compositionally biased region" description="Polar residues" evidence="13">
    <location>
        <begin position="108"/>
        <end position="118"/>
    </location>
</feature>
<feature type="compositionally biased region" description="Polar residues" evidence="13">
    <location>
        <begin position="507"/>
        <end position="517"/>
    </location>
</feature>
<dbReference type="RefSeq" id="XP_033529980.1">
    <property type="nucleotide sequence ID" value="XM_033674510.1"/>
</dbReference>
<feature type="region of interest" description="Disordered" evidence="13">
    <location>
        <begin position="700"/>
        <end position="729"/>
    </location>
</feature>
<feature type="compositionally biased region" description="Polar residues" evidence="13">
    <location>
        <begin position="600"/>
        <end position="614"/>
    </location>
</feature>
<feature type="compositionally biased region" description="Low complexity" evidence="13">
    <location>
        <begin position="770"/>
        <end position="788"/>
    </location>
</feature>
<comment type="catalytic activity">
    <reaction evidence="10">
        <text>a 1,2-diacyl-sn-glycero-3-phospho-L-serine(in) = a 1,2-diacyl-sn-glycero-3-phospho-L-serine(out)</text>
        <dbReference type="Rhea" id="RHEA:38663"/>
        <dbReference type="ChEBI" id="CHEBI:57262"/>
    </reaction>
</comment>
<dbReference type="InterPro" id="IPR026849">
    <property type="entry name" value="ATG2"/>
</dbReference>
<dbReference type="GO" id="GO:0006869">
    <property type="term" value="P:lipid transport"/>
    <property type="evidence" value="ECO:0007669"/>
    <property type="project" value="UniProtKB-KW"/>
</dbReference>
<comment type="subcellular location">
    <subcellularLocation>
        <location evidence="1">Endoplasmic reticulum membrane</location>
        <topology evidence="1">Peripheral membrane protein</topology>
    </subcellularLocation>
    <subcellularLocation>
        <location evidence="2">Preautophagosomal structure membrane</location>
        <topology evidence="2">Peripheral membrane protein</topology>
    </subcellularLocation>
</comment>
<feature type="compositionally biased region" description="Polar residues" evidence="13">
    <location>
        <begin position="313"/>
        <end position="338"/>
    </location>
</feature>
<feature type="region of interest" description="Disordered" evidence="13">
    <location>
        <begin position="940"/>
        <end position="965"/>
    </location>
</feature>
<gene>
    <name evidence="14 16" type="ORF">P152DRAFT_223598</name>
</gene>
<feature type="region of interest" description="Disordered" evidence="13">
    <location>
        <begin position="278"/>
        <end position="385"/>
    </location>
</feature>
<reference evidence="16" key="3">
    <citation type="submission" date="2025-04" db="UniProtKB">
        <authorList>
            <consortium name="RefSeq"/>
        </authorList>
    </citation>
    <scope>IDENTIFICATION</scope>
    <source>
        <strain evidence="16">CBS 781.70</strain>
    </source>
</reference>
<dbReference type="GO" id="GO:0005789">
    <property type="term" value="C:endoplasmic reticulum membrane"/>
    <property type="evidence" value="ECO:0007669"/>
    <property type="project" value="UniProtKB-SubCell"/>
</dbReference>
<accession>A0A6G1FRP9</accession>
<feature type="region of interest" description="Disordered" evidence="13">
    <location>
        <begin position="144"/>
        <end position="166"/>
    </location>
</feature>
<evidence type="ECO:0000256" key="9">
    <source>
        <dbReference type="ARBA" id="ARBA00023136"/>
    </source>
</evidence>
<feature type="compositionally biased region" description="Polar residues" evidence="13">
    <location>
        <begin position="291"/>
        <end position="303"/>
    </location>
</feature>
<keyword evidence="5" id="KW-0813">Transport</keyword>
<evidence type="ECO:0000256" key="3">
    <source>
        <dbReference type="ARBA" id="ARBA00009714"/>
    </source>
</evidence>
<feature type="region of interest" description="Disordered" evidence="13">
    <location>
        <begin position="1672"/>
        <end position="1702"/>
    </location>
</feature>
<evidence type="ECO:0000256" key="10">
    <source>
        <dbReference type="ARBA" id="ARBA00024479"/>
    </source>
</evidence>
<evidence type="ECO:0000256" key="11">
    <source>
        <dbReference type="ARBA" id="ARBA00024615"/>
    </source>
</evidence>
<evidence type="ECO:0000256" key="5">
    <source>
        <dbReference type="ARBA" id="ARBA00022448"/>
    </source>
</evidence>
<organism evidence="14">
    <name type="scientific">Eremomyces bilateralis CBS 781.70</name>
    <dbReference type="NCBI Taxonomy" id="1392243"/>
    <lineage>
        <taxon>Eukaryota</taxon>
        <taxon>Fungi</taxon>
        <taxon>Dikarya</taxon>
        <taxon>Ascomycota</taxon>
        <taxon>Pezizomycotina</taxon>
        <taxon>Dothideomycetes</taxon>
        <taxon>Dothideomycetes incertae sedis</taxon>
        <taxon>Eremomycetales</taxon>
        <taxon>Eremomycetaceae</taxon>
        <taxon>Eremomyces</taxon>
    </lineage>
</organism>
<dbReference type="GO" id="GO:0043495">
    <property type="term" value="F:protein-membrane adaptor activity"/>
    <property type="evidence" value="ECO:0007669"/>
    <property type="project" value="TreeGrafter"/>
</dbReference>
<keyword evidence="7" id="KW-0072">Autophagy</keyword>